<comment type="caution">
    <text evidence="12">The sequence shown here is derived from an EMBL/GenBank/DDBJ whole genome shotgun (WGS) entry which is preliminary data.</text>
</comment>
<feature type="region of interest" description="Disordered" evidence="7">
    <location>
        <begin position="73"/>
        <end position="108"/>
    </location>
</feature>
<dbReference type="InterPro" id="IPR045087">
    <property type="entry name" value="Cu-oxidase_fam"/>
</dbReference>
<feature type="domain" description="Plastocyanin-like" evidence="9">
    <location>
        <begin position="279"/>
        <end position="465"/>
    </location>
</feature>
<dbReference type="GO" id="GO:0005507">
    <property type="term" value="F:copper ion binding"/>
    <property type="evidence" value="ECO:0007669"/>
    <property type="project" value="InterPro"/>
</dbReference>
<feature type="compositionally biased region" description="Basic and acidic residues" evidence="7">
    <location>
        <begin position="334"/>
        <end position="356"/>
    </location>
</feature>
<feature type="compositionally biased region" description="Pro residues" evidence="7">
    <location>
        <begin position="90"/>
        <end position="102"/>
    </location>
</feature>
<keyword evidence="4" id="KW-0560">Oxidoreductase</keyword>
<evidence type="ECO:0000259" key="10">
    <source>
        <dbReference type="Pfam" id="PF07731"/>
    </source>
</evidence>
<feature type="domain" description="Plastocyanin-like" evidence="10">
    <location>
        <begin position="594"/>
        <end position="712"/>
    </location>
</feature>
<evidence type="ECO:0000256" key="8">
    <source>
        <dbReference type="SAM" id="Phobius"/>
    </source>
</evidence>
<dbReference type="Pfam" id="PF07732">
    <property type="entry name" value="Cu-oxidase_3"/>
    <property type="match status" value="1"/>
</dbReference>
<dbReference type="PROSITE" id="PS00079">
    <property type="entry name" value="MULTICOPPER_OXIDASE1"/>
    <property type="match status" value="1"/>
</dbReference>
<sequence length="760" mass="83703">MLGGRSSSDSDLEGRQSDTLLASSAEFDEKAGFRRPAGRRRSFRWILGLTCLSMLLLFGLIFLQFFEVQSKAAPPEEAHHDDQPQQQEEPAPPPPPPPPPVSIPEVTPSIAPTSTLAVPTQTPKVKLTPQQQFDLQTGFQVSNVTTLREYVFNVTRDLHSPDGYEKSMILVNGQSPGPLIEANTGDTIRVTVNNQMLEESTTIHWHGIDQRNSPWMDGVNGVTQCAIPPGQGFTYEFNLTDQRGTFWWHAHVTVQVTDGLFGPLVIHDPTEEIPAVDDDKLIMVGDLFHEYGGNLLNQYLSAHPPWAPKKPGREPPPDNVILNGKNTFNCSSLKEETSGGDKPADNHNMEGHDMKDMQGQGHNMAEHNSPRDAAPAECTWGSLYNTRVKSGSKTRLRLINHGTSTPIFVTVDGHSLEIVEIDGVEVAPIATTRVYMNPGQRYSVILNANQTAGNYLIRADAATRCFHMSHKNHKGMGMHGAPFGATAILSYDETDVGVAPIGKAWNIKSTSNPGIGKEPWGDHCEDLPFNLPKPVRSRTAYDVGERNFHYFTFRQERVGDVVRTHVNKTLFTPLKDDAALWKVLEQDISPANLNSPEPKLDFGKDQLVLVSKDDKAAQIVVNSDAMMVHPWHLHIVLTPTGQNFQVIGWGDGLFGKSKTTWNFDNPMRRDTVTIPGFSHIVIRIVADNPGVWAFHCHYLWHAEAGMFVSIAQRMGELATMLGALDATSSADSIKRKFCPVPKATAPPALPAEPVRPATGG</sequence>
<dbReference type="OrthoDB" id="10255118at2759"/>
<evidence type="ECO:0000256" key="1">
    <source>
        <dbReference type="ARBA" id="ARBA00010609"/>
    </source>
</evidence>
<dbReference type="GO" id="GO:0016491">
    <property type="term" value="F:oxidoreductase activity"/>
    <property type="evidence" value="ECO:0007669"/>
    <property type="project" value="UniProtKB-KW"/>
</dbReference>
<evidence type="ECO:0000256" key="3">
    <source>
        <dbReference type="ARBA" id="ARBA00022729"/>
    </source>
</evidence>
<organism evidence="12 13">
    <name type="scientific">Colletotrichum musicola</name>
    <dbReference type="NCBI Taxonomy" id="2175873"/>
    <lineage>
        <taxon>Eukaryota</taxon>
        <taxon>Fungi</taxon>
        <taxon>Dikarya</taxon>
        <taxon>Ascomycota</taxon>
        <taxon>Pezizomycotina</taxon>
        <taxon>Sordariomycetes</taxon>
        <taxon>Hypocreomycetidae</taxon>
        <taxon>Glomerellales</taxon>
        <taxon>Glomerellaceae</taxon>
        <taxon>Colletotrichum</taxon>
        <taxon>Colletotrichum orchidearum species complex</taxon>
    </lineage>
</organism>
<protein>
    <submittedName>
        <fullName evidence="12">Diphenol oxidase</fullName>
    </submittedName>
</protein>
<dbReference type="SUPFAM" id="SSF49503">
    <property type="entry name" value="Cupredoxins"/>
    <property type="match status" value="3"/>
</dbReference>
<evidence type="ECO:0000259" key="9">
    <source>
        <dbReference type="Pfam" id="PF00394"/>
    </source>
</evidence>
<dbReference type="CDD" id="cd13910">
    <property type="entry name" value="CuRO_3_MCO_like_4"/>
    <property type="match status" value="1"/>
</dbReference>
<dbReference type="CDD" id="cd04205">
    <property type="entry name" value="CuRO_2_LCC_like"/>
    <property type="match status" value="1"/>
</dbReference>
<dbReference type="InterPro" id="IPR011706">
    <property type="entry name" value="Cu-oxidase_C"/>
</dbReference>
<name>A0A8H6J4K6_9PEZI</name>
<feature type="compositionally biased region" description="Basic and acidic residues" evidence="7">
    <location>
        <begin position="74"/>
        <end position="83"/>
    </location>
</feature>
<dbReference type="InterPro" id="IPR011707">
    <property type="entry name" value="Cu-oxidase-like_N"/>
</dbReference>
<feature type="region of interest" description="Disordered" evidence="7">
    <location>
        <begin position="334"/>
        <end position="372"/>
    </location>
</feature>
<keyword evidence="13" id="KW-1185">Reference proteome</keyword>
<evidence type="ECO:0000256" key="2">
    <source>
        <dbReference type="ARBA" id="ARBA00022723"/>
    </source>
</evidence>
<dbReference type="EMBL" id="WIGM01001029">
    <property type="protein sequence ID" value="KAF6806352.1"/>
    <property type="molecule type" value="Genomic_DNA"/>
</dbReference>
<feature type="domain" description="Plastocyanin-like" evidence="11">
    <location>
        <begin position="154"/>
        <end position="270"/>
    </location>
</feature>
<reference evidence="12" key="1">
    <citation type="journal article" date="2020" name="Phytopathology">
        <title>Genome Sequence Resources of Colletotrichum truncatum, C. plurivorum, C. musicola, and C. sojae: Four Species Pathogenic to Soybean (Glycine max).</title>
        <authorList>
            <person name="Rogerio F."/>
            <person name="Boufleur T.R."/>
            <person name="Ciampi-Guillardi M."/>
            <person name="Sukno S.A."/>
            <person name="Thon M.R."/>
            <person name="Massola Junior N.S."/>
            <person name="Baroncelli R."/>
        </authorList>
    </citation>
    <scope>NUCLEOTIDE SEQUENCE</scope>
    <source>
        <strain evidence="12">LFN0074</strain>
    </source>
</reference>
<feature type="transmembrane region" description="Helical" evidence="8">
    <location>
        <begin position="43"/>
        <end position="66"/>
    </location>
</feature>
<dbReference type="InterPro" id="IPR002355">
    <property type="entry name" value="Cu_oxidase_Cu_BS"/>
</dbReference>
<proteinExistence type="inferred from homology"/>
<comment type="similarity">
    <text evidence="1">Belongs to the multicopper oxidase family.</text>
</comment>
<keyword evidence="8" id="KW-0812">Transmembrane</keyword>
<dbReference type="PROSITE" id="PS00080">
    <property type="entry name" value="MULTICOPPER_OXIDASE2"/>
    <property type="match status" value="1"/>
</dbReference>
<dbReference type="InterPro" id="IPR033138">
    <property type="entry name" value="Cu_oxidase_CS"/>
</dbReference>
<dbReference type="CDD" id="cd13857">
    <property type="entry name" value="CuRO_1_Diphenol_Ox"/>
    <property type="match status" value="1"/>
</dbReference>
<keyword evidence="2" id="KW-0479">Metal-binding</keyword>
<dbReference type="AlphaFoldDB" id="A0A8H6J4K6"/>
<evidence type="ECO:0000256" key="5">
    <source>
        <dbReference type="ARBA" id="ARBA00023008"/>
    </source>
</evidence>
<evidence type="ECO:0000256" key="6">
    <source>
        <dbReference type="ARBA" id="ARBA00023180"/>
    </source>
</evidence>
<dbReference type="InterPro" id="IPR001117">
    <property type="entry name" value="Cu-oxidase_2nd"/>
</dbReference>
<keyword evidence="3" id="KW-0732">Signal</keyword>
<dbReference type="Pfam" id="PF00394">
    <property type="entry name" value="Cu-oxidase"/>
    <property type="match status" value="1"/>
</dbReference>
<dbReference type="Gene3D" id="2.60.40.420">
    <property type="entry name" value="Cupredoxins - blue copper proteins"/>
    <property type="match status" value="3"/>
</dbReference>
<feature type="region of interest" description="Disordered" evidence="7">
    <location>
        <begin position="1"/>
        <end position="23"/>
    </location>
</feature>
<keyword evidence="8" id="KW-0472">Membrane</keyword>
<dbReference type="PANTHER" id="PTHR11709:SF414">
    <property type="entry name" value="ADR239WP"/>
    <property type="match status" value="1"/>
</dbReference>
<evidence type="ECO:0000256" key="4">
    <source>
        <dbReference type="ARBA" id="ARBA00023002"/>
    </source>
</evidence>
<dbReference type="InterPro" id="IPR008972">
    <property type="entry name" value="Cupredoxin"/>
</dbReference>
<evidence type="ECO:0000313" key="13">
    <source>
        <dbReference type="Proteomes" id="UP000639643"/>
    </source>
</evidence>
<keyword evidence="8" id="KW-1133">Transmembrane helix</keyword>
<accession>A0A8H6J4K6</accession>
<dbReference type="PANTHER" id="PTHR11709">
    <property type="entry name" value="MULTI-COPPER OXIDASE"/>
    <property type="match status" value="1"/>
</dbReference>
<dbReference type="Pfam" id="PF07731">
    <property type="entry name" value="Cu-oxidase_2"/>
    <property type="match status" value="1"/>
</dbReference>
<gene>
    <name evidence="12" type="ORF">CMUS01_14388</name>
</gene>
<dbReference type="Proteomes" id="UP000639643">
    <property type="component" value="Unassembled WGS sequence"/>
</dbReference>
<evidence type="ECO:0000256" key="7">
    <source>
        <dbReference type="SAM" id="MobiDB-lite"/>
    </source>
</evidence>
<evidence type="ECO:0000313" key="12">
    <source>
        <dbReference type="EMBL" id="KAF6806352.1"/>
    </source>
</evidence>
<keyword evidence="5" id="KW-0186">Copper</keyword>
<evidence type="ECO:0000259" key="11">
    <source>
        <dbReference type="Pfam" id="PF07732"/>
    </source>
</evidence>
<keyword evidence="6" id="KW-0325">Glycoprotein</keyword>